<sequence length="79" mass="9096">MVNNTNPIIIMLENDRHNFDDDCGDSQHAFIIPITSTPSEEKKYFSLQVGESKCTTEEIRSCALENVNHELYLYTKLDD</sequence>
<evidence type="ECO:0000313" key="2">
    <source>
        <dbReference type="Proteomes" id="UP000007800"/>
    </source>
</evidence>
<dbReference type="RefSeq" id="XP_002766406.1">
    <property type="nucleotide sequence ID" value="XM_002766360.1"/>
</dbReference>
<proteinExistence type="predicted"/>
<accession>C5LVX2</accession>
<name>C5LVX2_PERM5</name>
<protein>
    <submittedName>
        <fullName evidence="1">Uncharacterized protein</fullName>
    </submittedName>
</protein>
<evidence type="ECO:0000313" key="1">
    <source>
        <dbReference type="EMBL" id="EEQ99123.1"/>
    </source>
</evidence>
<dbReference type="AlphaFoldDB" id="C5LVX2"/>
<reference evidence="1 2" key="1">
    <citation type="submission" date="2008-07" db="EMBL/GenBank/DDBJ databases">
        <authorList>
            <person name="El-Sayed N."/>
            <person name="Caler E."/>
            <person name="Inman J."/>
            <person name="Amedeo P."/>
            <person name="Hass B."/>
            <person name="Wortman J."/>
        </authorList>
    </citation>
    <scope>NUCLEOTIDE SEQUENCE [LARGE SCALE GENOMIC DNA]</scope>
    <source>
        <strain evidence="2">ATCC 50983 / TXsc</strain>
    </source>
</reference>
<dbReference type="GeneID" id="9044614"/>
<gene>
    <name evidence="1" type="ORF">Pmar_PMAR023845</name>
</gene>
<dbReference type="Proteomes" id="UP000007800">
    <property type="component" value="Unassembled WGS sequence"/>
</dbReference>
<dbReference type="InParanoid" id="C5LVX2"/>
<keyword evidence="2" id="KW-1185">Reference proteome</keyword>
<organism evidence="2">
    <name type="scientific">Perkinsus marinus (strain ATCC 50983 / TXsc)</name>
    <dbReference type="NCBI Taxonomy" id="423536"/>
    <lineage>
        <taxon>Eukaryota</taxon>
        <taxon>Sar</taxon>
        <taxon>Alveolata</taxon>
        <taxon>Perkinsozoa</taxon>
        <taxon>Perkinsea</taxon>
        <taxon>Perkinsida</taxon>
        <taxon>Perkinsidae</taxon>
        <taxon>Perkinsus</taxon>
    </lineage>
</organism>
<dbReference type="EMBL" id="GG686026">
    <property type="protein sequence ID" value="EEQ99123.1"/>
    <property type="molecule type" value="Genomic_DNA"/>
</dbReference>